<proteinExistence type="predicted"/>
<evidence type="ECO:0000313" key="2">
    <source>
        <dbReference type="EMBL" id="MFC7604355.1"/>
    </source>
</evidence>
<feature type="chain" id="PRO_5045928991" evidence="1">
    <location>
        <begin position="25"/>
        <end position="117"/>
    </location>
</feature>
<name>A0ABW2T8P3_9ACTN</name>
<keyword evidence="1" id="KW-0732">Signal</keyword>
<protein>
    <submittedName>
        <fullName evidence="2">Uncharacterized protein</fullName>
    </submittedName>
</protein>
<evidence type="ECO:0000256" key="1">
    <source>
        <dbReference type="SAM" id="SignalP"/>
    </source>
</evidence>
<accession>A0ABW2T8P3</accession>
<keyword evidence="3" id="KW-1185">Reference proteome</keyword>
<dbReference type="PROSITE" id="PS51257">
    <property type="entry name" value="PROKAR_LIPOPROTEIN"/>
    <property type="match status" value="1"/>
</dbReference>
<organism evidence="2 3">
    <name type="scientific">Streptosporangium amethystogenes subsp. fukuiense</name>
    <dbReference type="NCBI Taxonomy" id="698418"/>
    <lineage>
        <taxon>Bacteria</taxon>
        <taxon>Bacillati</taxon>
        <taxon>Actinomycetota</taxon>
        <taxon>Actinomycetes</taxon>
        <taxon>Streptosporangiales</taxon>
        <taxon>Streptosporangiaceae</taxon>
        <taxon>Streptosporangium</taxon>
    </lineage>
</organism>
<sequence>MRARTGSRPIRRALAALTLLMASAACGGADTPATPVDGPDVLRVLAGSEIGDLEPLLRRARDAIGVRIALSYAGTLDGADQSDVNEMRQIAQLTGGATFDARKGSLAAAFKEIRGYQ</sequence>
<gene>
    <name evidence="2" type="ORF">ACFQVD_30005</name>
</gene>
<feature type="signal peptide" evidence="1">
    <location>
        <begin position="1"/>
        <end position="24"/>
    </location>
</feature>
<dbReference type="Proteomes" id="UP001596514">
    <property type="component" value="Unassembled WGS sequence"/>
</dbReference>
<reference evidence="3" key="1">
    <citation type="journal article" date="2019" name="Int. J. Syst. Evol. Microbiol.">
        <title>The Global Catalogue of Microorganisms (GCM) 10K type strain sequencing project: providing services to taxonomists for standard genome sequencing and annotation.</title>
        <authorList>
            <consortium name="The Broad Institute Genomics Platform"/>
            <consortium name="The Broad Institute Genome Sequencing Center for Infectious Disease"/>
            <person name="Wu L."/>
            <person name="Ma J."/>
        </authorList>
    </citation>
    <scope>NUCLEOTIDE SEQUENCE [LARGE SCALE GENOMIC DNA]</scope>
    <source>
        <strain evidence="3">JCM 10083</strain>
    </source>
</reference>
<dbReference type="EMBL" id="JBHTEE010000001">
    <property type="protein sequence ID" value="MFC7604355.1"/>
    <property type="molecule type" value="Genomic_DNA"/>
</dbReference>
<dbReference type="RefSeq" id="WP_343961478.1">
    <property type="nucleotide sequence ID" value="NZ_BAAAGK010000005.1"/>
</dbReference>
<comment type="caution">
    <text evidence="2">The sequence shown here is derived from an EMBL/GenBank/DDBJ whole genome shotgun (WGS) entry which is preliminary data.</text>
</comment>
<evidence type="ECO:0000313" key="3">
    <source>
        <dbReference type="Proteomes" id="UP001596514"/>
    </source>
</evidence>